<dbReference type="AlphaFoldDB" id="A0A938X5K7"/>
<gene>
    <name evidence="2" type="ORF">H6A12_03430</name>
</gene>
<keyword evidence="3" id="KW-1185">Reference proteome</keyword>
<protein>
    <submittedName>
        <fullName evidence="2">NERD domain-containing protein</fullName>
    </submittedName>
</protein>
<evidence type="ECO:0000313" key="2">
    <source>
        <dbReference type="EMBL" id="MBM6920210.1"/>
    </source>
</evidence>
<evidence type="ECO:0000259" key="1">
    <source>
        <dbReference type="Pfam" id="PF08378"/>
    </source>
</evidence>
<dbReference type="RefSeq" id="WP_204444772.1">
    <property type="nucleotide sequence ID" value="NZ_JACJKY010000004.1"/>
</dbReference>
<dbReference type="Pfam" id="PF08378">
    <property type="entry name" value="NERD"/>
    <property type="match status" value="1"/>
</dbReference>
<sequence>MSKERKRICQQVDSLQKQLESYPNKVKLKIKQEILNETICSDDSEFTRKGQIAIYDKMISTAEKYSKKYGIDLVRFFSEISSTPKEKSQRAKSLPKEFEIFSKLYKSVLRLKKGLENGIRGEYEAYKTIKVLDDEIQLFQNLCVPFQNSTEEHDIIAITTRGIFTLEIKYFSARFVTITKQGLVSIGKDFVGDTSMGDRGLHKKRPKNVIEQAQRHKHSLRRLLKNTEFESVPVYPVFVYSNDKCTVYDEELDQSNLCTCYRTGIENIILDEKRPICLSKEEIYSLRSLLEYECGGIEERTYPLSITESSFYEALAAFISLQVANMEEKRIKKEISKSKKALNEIDRNRDEAIGMGAGILLNFFRNL</sequence>
<dbReference type="EMBL" id="JACJKY010000004">
    <property type="protein sequence ID" value="MBM6920210.1"/>
    <property type="molecule type" value="Genomic_DNA"/>
</dbReference>
<accession>A0A938X5K7</accession>
<organism evidence="2 3">
    <name type="scientific">Merdimmobilis hominis</name>
    <dbReference type="NCBI Taxonomy" id="2897707"/>
    <lineage>
        <taxon>Bacteria</taxon>
        <taxon>Bacillati</taxon>
        <taxon>Bacillota</taxon>
        <taxon>Clostridia</taxon>
        <taxon>Eubacteriales</taxon>
        <taxon>Oscillospiraceae</taxon>
        <taxon>Merdimmobilis</taxon>
    </lineage>
</organism>
<reference evidence="2" key="2">
    <citation type="journal article" date="2021" name="Sci. Rep.">
        <title>The distribution of antibiotic resistance genes in chicken gut microbiota commensals.</title>
        <authorList>
            <person name="Juricova H."/>
            <person name="Matiasovicova J."/>
            <person name="Kubasova T."/>
            <person name="Cejkova D."/>
            <person name="Rychlik I."/>
        </authorList>
    </citation>
    <scope>NUCLEOTIDE SEQUENCE</scope>
    <source>
        <strain evidence="2">An559</strain>
    </source>
</reference>
<evidence type="ECO:0000313" key="3">
    <source>
        <dbReference type="Proteomes" id="UP000774750"/>
    </source>
</evidence>
<comment type="caution">
    <text evidence="2">The sequence shown here is derived from an EMBL/GenBank/DDBJ whole genome shotgun (WGS) entry which is preliminary data.</text>
</comment>
<dbReference type="InterPro" id="IPR011528">
    <property type="entry name" value="NERD"/>
</dbReference>
<proteinExistence type="predicted"/>
<dbReference type="Proteomes" id="UP000774750">
    <property type="component" value="Unassembled WGS sequence"/>
</dbReference>
<reference evidence="2" key="1">
    <citation type="submission" date="2020-08" db="EMBL/GenBank/DDBJ databases">
        <authorList>
            <person name="Cejkova D."/>
            <person name="Kubasova T."/>
            <person name="Jahodarova E."/>
            <person name="Rychlik I."/>
        </authorList>
    </citation>
    <scope>NUCLEOTIDE SEQUENCE</scope>
    <source>
        <strain evidence="2">An559</strain>
    </source>
</reference>
<name>A0A938X5K7_9FIRM</name>
<feature type="domain" description="NERD" evidence="1">
    <location>
        <begin position="118"/>
        <end position="240"/>
    </location>
</feature>